<accession>A0ABW3HDA4</accession>
<evidence type="ECO:0000313" key="2">
    <source>
        <dbReference type="Proteomes" id="UP001596977"/>
    </source>
</evidence>
<protein>
    <submittedName>
        <fullName evidence="1">Uncharacterized protein</fullName>
    </submittedName>
</protein>
<organism evidence="1 2">
    <name type="scientific">Sphingomonas canadensis</name>
    <dbReference type="NCBI Taxonomy" id="1219257"/>
    <lineage>
        <taxon>Bacteria</taxon>
        <taxon>Pseudomonadati</taxon>
        <taxon>Pseudomonadota</taxon>
        <taxon>Alphaproteobacteria</taxon>
        <taxon>Sphingomonadales</taxon>
        <taxon>Sphingomonadaceae</taxon>
        <taxon>Sphingomonas</taxon>
    </lineage>
</organism>
<dbReference type="RefSeq" id="WP_264946521.1">
    <property type="nucleotide sequence ID" value="NZ_JAPDRA010000015.1"/>
</dbReference>
<gene>
    <name evidence="1" type="ORF">ACFQ1E_19885</name>
</gene>
<name>A0ABW3HDA4_9SPHN</name>
<dbReference type="EMBL" id="JBHTJG010000015">
    <property type="protein sequence ID" value="MFD0948610.1"/>
    <property type="molecule type" value="Genomic_DNA"/>
</dbReference>
<sequence>MQIPPAIRPSCPFCRAEWTDAMLAQFDAYTVAASCACCGHGETAHVHGDAPEVPLEDICCAACGRAIYLKPQAAAR</sequence>
<dbReference type="Proteomes" id="UP001596977">
    <property type="component" value="Unassembled WGS sequence"/>
</dbReference>
<reference evidence="2" key="1">
    <citation type="journal article" date="2019" name="Int. J. Syst. Evol. Microbiol.">
        <title>The Global Catalogue of Microorganisms (GCM) 10K type strain sequencing project: providing services to taxonomists for standard genome sequencing and annotation.</title>
        <authorList>
            <consortium name="The Broad Institute Genomics Platform"/>
            <consortium name="The Broad Institute Genome Sequencing Center for Infectious Disease"/>
            <person name="Wu L."/>
            <person name="Ma J."/>
        </authorList>
    </citation>
    <scope>NUCLEOTIDE SEQUENCE [LARGE SCALE GENOMIC DNA]</scope>
    <source>
        <strain evidence="2">CCUG 62982</strain>
    </source>
</reference>
<proteinExistence type="predicted"/>
<comment type="caution">
    <text evidence="1">The sequence shown here is derived from an EMBL/GenBank/DDBJ whole genome shotgun (WGS) entry which is preliminary data.</text>
</comment>
<keyword evidence="2" id="KW-1185">Reference proteome</keyword>
<evidence type="ECO:0000313" key="1">
    <source>
        <dbReference type="EMBL" id="MFD0948610.1"/>
    </source>
</evidence>